<reference evidence="3 4" key="1">
    <citation type="submission" date="2019-02" db="EMBL/GenBank/DDBJ databases">
        <title>Genomic Encyclopedia of Type Strains, Phase IV (KMG-IV): sequencing the most valuable type-strain genomes for metagenomic binning, comparative biology and taxonomic classification.</title>
        <authorList>
            <person name="Goeker M."/>
        </authorList>
    </citation>
    <scope>NUCLEOTIDE SEQUENCE [LARGE SCALE GENOMIC DNA]</scope>
    <source>
        <strain evidence="3 4">K24</strain>
    </source>
</reference>
<organism evidence="3 4">
    <name type="scientific">Pigmentiphaga kullae</name>
    <dbReference type="NCBI Taxonomy" id="151784"/>
    <lineage>
        <taxon>Bacteria</taxon>
        <taxon>Pseudomonadati</taxon>
        <taxon>Pseudomonadota</taxon>
        <taxon>Betaproteobacteria</taxon>
        <taxon>Burkholderiales</taxon>
        <taxon>Alcaligenaceae</taxon>
        <taxon>Pigmentiphaga</taxon>
    </lineage>
</organism>
<dbReference type="GO" id="GO:0030288">
    <property type="term" value="C:outer membrane-bounded periplasmic space"/>
    <property type="evidence" value="ECO:0007669"/>
    <property type="project" value="TreeGrafter"/>
</dbReference>
<name>A0A4Q7NJZ4_9BURK</name>
<dbReference type="RefSeq" id="WP_130356538.1">
    <property type="nucleotide sequence ID" value="NZ_SGXC01000001.1"/>
</dbReference>
<comment type="caution">
    <text evidence="3">The sequence shown here is derived from an EMBL/GenBank/DDBJ whole genome shotgun (WGS) entry which is preliminary data.</text>
</comment>
<proteinExistence type="predicted"/>
<evidence type="ECO:0000313" key="3">
    <source>
        <dbReference type="EMBL" id="RZS85309.1"/>
    </source>
</evidence>
<dbReference type="AlphaFoldDB" id="A0A4Q7NJZ4"/>
<accession>A0A4Q7NJZ4</accession>
<evidence type="ECO:0000256" key="2">
    <source>
        <dbReference type="SAM" id="SignalP"/>
    </source>
</evidence>
<dbReference type="Pfam" id="PF13416">
    <property type="entry name" value="SBP_bac_8"/>
    <property type="match status" value="1"/>
</dbReference>
<dbReference type="Proteomes" id="UP000292445">
    <property type="component" value="Unassembled WGS sequence"/>
</dbReference>
<keyword evidence="4" id="KW-1185">Reference proteome</keyword>
<evidence type="ECO:0000256" key="1">
    <source>
        <dbReference type="ARBA" id="ARBA00022729"/>
    </source>
</evidence>
<gene>
    <name evidence="3" type="ORF">EV675_1332</name>
</gene>
<dbReference type="OrthoDB" id="366726at2"/>
<dbReference type="EMBL" id="SGXC01000001">
    <property type="protein sequence ID" value="RZS85309.1"/>
    <property type="molecule type" value="Genomic_DNA"/>
</dbReference>
<feature type="signal peptide" evidence="2">
    <location>
        <begin position="1"/>
        <end position="33"/>
    </location>
</feature>
<evidence type="ECO:0000313" key="4">
    <source>
        <dbReference type="Proteomes" id="UP000292445"/>
    </source>
</evidence>
<sequence>MPDSASTLARLFPRAAGGLALGAALALFQPAAAQGTQDVEQPAALVKAAQAEGQLMIYSSSDENQSKTLLAAFEKRYGIKGGFIRFPTGPLMQRFSTEYDAKDVRADIVSVSSPVPFEQRPERFANVDKSVLPNLGKWPDFRTAGKHFVWTTDLVALAYNTEQLKPQDVPKTWSDLADPKWKGRFLLTDPQVADNYMGWLDAVERAQGMELLRKLAGQNYKITQSGASGAQMVAAGAYIFNAPTFASFSARLLEKKAPIAVQYLEGPAIVSPRSIAIVADAPHPNAARLYLNWLLSEEALKLTCSISPTSLAMAPDNSRGCIAVREGVEMRFNVPEERKRALAKALGVAH</sequence>
<dbReference type="Gene3D" id="3.40.190.10">
    <property type="entry name" value="Periplasmic binding protein-like II"/>
    <property type="match status" value="2"/>
</dbReference>
<keyword evidence="1 2" id="KW-0732">Signal</keyword>
<dbReference type="InterPro" id="IPR006059">
    <property type="entry name" value="SBP"/>
</dbReference>
<feature type="chain" id="PRO_5020396556" evidence="2">
    <location>
        <begin position="34"/>
        <end position="350"/>
    </location>
</feature>
<dbReference type="PANTHER" id="PTHR30006">
    <property type="entry name" value="THIAMINE-BINDING PERIPLASMIC PROTEIN-RELATED"/>
    <property type="match status" value="1"/>
</dbReference>
<protein>
    <submittedName>
        <fullName evidence="3">Iron(III) transport system substrate-binding protein</fullName>
    </submittedName>
</protein>
<dbReference type="PANTHER" id="PTHR30006:SF25">
    <property type="entry name" value="PHOSPHOGLYCERATE TRANSPORT REGULATORY PROTEIN PGTC"/>
    <property type="match status" value="1"/>
</dbReference>
<dbReference type="SUPFAM" id="SSF53850">
    <property type="entry name" value="Periplasmic binding protein-like II"/>
    <property type="match status" value="1"/>
</dbReference>